<protein>
    <submittedName>
        <fullName evidence="5">ABC-type tungstate transport system, ATP-binding protein</fullName>
    </submittedName>
</protein>
<dbReference type="RefSeq" id="WP_036547754.1">
    <property type="nucleotide sequence ID" value="NZ_JBKBNO010000002.1"/>
</dbReference>
<evidence type="ECO:0000313" key="6">
    <source>
        <dbReference type="Proteomes" id="UP000027318"/>
    </source>
</evidence>
<dbReference type="Pfam" id="PF00005">
    <property type="entry name" value="ABC_tran"/>
    <property type="match status" value="1"/>
</dbReference>
<evidence type="ECO:0000256" key="3">
    <source>
        <dbReference type="ARBA" id="ARBA00022840"/>
    </source>
</evidence>
<sequence>MILSRLTAENLTNRFGKSLLWKIDYLELQAGECVHLRGENGSGKTTLLKILAGLQRPSAGRVLINAAPVELGKQVCYLHQQPYMFDRSVRANLQLVLAAQSGTQGDKRQRLQQALEWSGLAAQADQSARTLSGGERQALAMARAWLCRPMFWLLDEPIASLDEKGVARCVTLVNQLRQSGAGILLITHQQGLLTELCDRQWTLHQGQLLTTADRHQEDSIVC</sequence>
<feature type="domain" description="ABC transporter" evidence="4">
    <location>
        <begin position="6"/>
        <end position="220"/>
    </location>
</feature>
<dbReference type="InterPro" id="IPR017871">
    <property type="entry name" value="ABC_transporter-like_CS"/>
</dbReference>
<accession>A0A063XY70</accession>
<dbReference type="GO" id="GO:0016887">
    <property type="term" value="F:ATP hydrolysis activity"/>
    <property type="evidence" value="ECO:0007669"/>
    <property type="project" value="InterPro"/>
</dbReference>
<dbReference type="InterPro" id="IPR003593">
    <property type="entry name" value="AAA+_ATPase"/>
</dbReference>
<keyword evidence="6" id="KW-1185">Reference proteome</keyword>
<evidence type="ECO:0000256" key="1">
    <source>
        <dbReference type="ARBA" id="ARBA00022448"/>
    </source>
</evidence>
<proteinExistence type="predicted"/>
<dbReference type="AlphaFoldDB" id="A0A063XY70"/>
<keyword evidence="3 5" id="KW-0067">ATP-binding</keyword>
<evidence type="ECO:0000259" key="4">
    <source>
        <dbReference type="PROSITE" id="PS50893"/>
    </source>
</evidence>
<dbReference type="SUPFAM" id="SSF52540">
    <property type="entry name" value="P-loop containing nucleoside triphosphate hydrolases"/>
    <property type="match status" value="1"/>
</dbReference>
<name>A0A063XY70_9GAMM</name>
<dbReference type="GO" id="GO:0005524">
    <property type="term" value="F:ATP binding"/>
    <property type="evidence" value="ECO:0007669"/>
    <property type="project" value="UniProtKB-KW"/>
</dbReference>
<keyword evidence="1" id="KW-0813">Transport</keyword>
<evidence type="ECO:0000313" key="5">
    <source>
        <dbReference type="EMBL" id="KDE39088.1"/>
    </source>
</evidence>
<dbReference type="PROSITE" id="PS50893">
    <property type="entry name" value="ABC_TRANSPORTER_2"/>
    <property type="match status" value="1"/>
</dbReference>
<dbReference type="STRING" id="267850.ADINL_2217"/>
<dbReference type="InterPro" id="IPR051782">
    <property type="entry name" value="ABC_Transporter_VariousFunc"/>
</dbReference>
<dbReference type="Proteomes" id="UP000027318">
    <property type="component" value="Unassembled WGS sequence"/>
</dbReference>
<dbReference type="PANTHER" id="PTHR42939">
    <property type="entry name" value="ABC TRANSPORTER ATP-BINDING PROTEIN ALBC-RELATED"/>
    <property type="match status" value="1"/>
</dbReference>
<dbReference type="OrthoDB" id="9800654at2"/>
<organism evidence="5 6">
    <name type="scientific">Nitrincola lacisaponensis</name>
    <dbReference type="NCBI Taxonomy" id="267850"/>
    <lineage>
        <taxon>Bacteria</taxon>
        <taxon>Pseudomonadati</taxon>
        <taxon>Pseudomonadota</taxon>
        <taxon>Gammaproteobacteria</taxon>
        <taxon>Oceanospirillales</taxon>
        <taxon>Oceanospirillaceae</taxon>
        <taxon>Nitrincola</taxon>
    </lineage>
</organism>
<evidence type="ECO:0000256" key="2">
    <source>
        <dbReference type="ARBA" id="ARBA00022741"/>
    </source>
</evidence>
<dbReference type="InterPro" id="IPR003439">
    <property type="entry name" value="ABC_transporter-like_ATP-bd"/>
</dbReference>
<dbReference type="PANTHER" id="PTHR42939:SF1">
    <property type="entry name" value="ABC TRANSPORTER ATP-BINDING PROTEIN ALBC-RELATED"/>
    <property type="match status" value="1"/>
</dbReference>
<dbReference type="EMBL" id="JMSZ01000032">
    <property type="protein sequence ID" value="KDE39088.1"/>
    <property type="molecule type" value="Genomic_DNA"/>
</dbReference>
<dbReference type="SMART" id="SM00382">
    <property type="entry name" value="AAA"/>
    <property type="match status" value="1"/>
</dbReference>
<dbReference type="InterPro" id="IPR027417">
    <property type="entry name" value="P-loop_NTPase"/>
</dbReference>
<reference evidence="5 6" key="1">
    <citation type="journal article" date="2005" name="Int. J. Syst. Evol. Microbiol.">
        <title>Nitrincola lacisaponensis gen. nov., sp. nov., a novel alkaliphilic bacterium isolated from an alkaline, saline lake.</title>
        <authorList>
            <person name="Dimitriu P.A."/>
            <person name="Shukla S.K."/>
            <person name="Conradt J."/>
            <person name="Marquez M.C."/>
            <person name="Ventosa A."/>
            <person name="Maglia A."/>
            <person name="Peyton B.M."/>
            <person name="Pinkart H.C."/>
            <person name="Mormile M.R."/>
        </authorList>
    </citation>
    <scope>NUCLEOTIDE SEQUENCE [LARGE SCALE GENOMIC DNA]</scope>
    <source>
        <strain evidence="5 6">4CA</strain>
    </source>
</reference>
<comment type="caution">
    <text evidence="5">The sequence shown here is derived from an EMBL/GenBank/DDBJ whole genome shotgun (WGS) entry which is preliminary data.</text>
</comment>
<keyword evidence="2" id="KW-0547">Nucleotide-binding</keyword>
<dbReference type="PROSITE" id="PS00211">
    <property type="entry name" value="ABC_TRANSPORTER_1"/>
    <property type="match status" value="1"/>
</dbReference>
<gene>
    <name evidence="5" type="ORF">ADINL_2217</name>
</gene>
<dbReference type="Gene3D" id="3.40.50.300">
    <property type="entry name" value="P-loop containing nucleotide triphosphate hydrolases"/>
    <property type="match status" value="1"/>
</dbReference>